<dbReference type="Pfam" id="PF03349">
    <property type="entry name" value="Toluene_X"/>
    <property type="match status" value="1"/>
</dbReference>
<reference evidence="9 10" key="1">
    <citation type="submission" date="2020-10" db="EMBL/GenBank/DDBJ databases">
        <title>Degradation of 1,4-Dioxane by Xanthobacter sp. YN2, via a Novel Group-2 Soluble Di-Iron Monooxygenase.</title>
        <authorList>
            <person name="Ma F."/>
            <person name="Wang Y."/>
            <person name="Yang J."/>
            <person name="Guo H."/>
            <person name="Su D."/>
            <person name="Yu L."/>
        </authorList>
    </citation>
    <scope>NUCLEOTIDE SEQUENCE [LARGE SCALE GENOMIC DNA]</scope>
    <source>
        <strain evidence="9 10">YN2</strain>
    </source>
</reference>
<dbReference type="EMBL" id="CP063362">
    <property type="protein sequence ID" value="QRG07252.1"/>
    <property type="molecule type" value="Genomic_DNA"/>
</dbReference>
<evidence type="ECO:0000256" key="5">
    <source>
        <dbReference type="ARBA" id="ARBA00022729"/>
    </source>
</evidence>
<evidence type="ECO:0000256" key="4">
    <source>
        <dbReference type="ARBA" id="ARBA00022692"/>
    </source>
</evidence>
<proteinExistence type="inferred from homology"/>
<keyword evidence="5 8" id="KW-0732">Signal</keyword>
<evidence type="ECO:0000256" key="8">
    <source>
        <dbReference type="SAM" id="SignalP"/>
    </source>
</evidence>
<evidence type="ECO:0000256" key="2">
    <source>
        <dbReference type="ARBA" id="ARBA00008163"/>
    </source>
</evidence>
<organism evidence="9 10">
    <name type="scientific">Xanthobacter dioxanivorans</name>
    <dbReference type="NCBI Taxonomy" id="2528964"/>
    <lineage>
        <taxon>Bacteria</taxon>
        <taxon>Pseudomonadati</taxon>
        <taxon>Pseudomonadota</taxon>
        <taxon>Alphaproteobacteria</taxon>
        <taxon>Hyphomicrobiales</taxon>
        <taxon>Xanthobacteraceae</taxon>
        <taxon>Xanthobacter</taxon>
    </lineage>
</organism>
<dbReference type="Proteomes" id="UP000596427">
    <property type="component" value="Chromosome"/>
</dbReference>
<evidence type="ECO:0000256" key="3">
    <source>
        <dbReference type="ARBA" id="ARBA00022452"/>
    </source>
</evidence>
<dbReference type="KEGG" id="xdi:EZH22_02090"/>
<comment type="similarity">
    <text evidence="2">Belongs to the OmpP1/FadL family.</text>
</comment>
<comment type="subcellular location">
    <subcellularLocation>
        <location evidence="1">Cell outer membrane</location>
        <topology evidence="1">Multi-pass membrane protein</topology>
    </subcellularLocation>
</comment>
<dbReference type="GO" id="GO:0015483">
    <property type="term" value="F:long-chain fatty acid transporting porin activity"/>
    <property type="evidence" value="ECO:0007669"/>
    <property type="project" value="TreeGrafter"/>
</dbReference>
<evidence type="ECO:0000256" key="7">
    <source>
        <dbReference type="ARBA" id="ARBA00023237"/>
    </source>
</evidence>
<evidence type="ECO:0000256" key="6">
    <source>
        <dbReference type="ARBA" id="ARBA00023136"/>
    </source>
</evidence>
<feature type="signal peptide" evidence="8">
    <location>
        <begin position="1"/>
        <end position="25"/>
    </location>
</feature>
<dbReference type="RefSeq" id="WP_203194167.1">
    <property type="nucleotide sequence ID" value="NZ_CP063362.1"/>
</dbReference>
<gene>
    <name evidence="9" type="ORF">EZH22_02090</name>
</gene>
<dbReference type="InterPro" id="IPR005017">
    <property type="entry name" value="OMPP1/FadL/TodX"/>
</dbReference>
<sequence>MGKNHLLAVASTGVALCVGSASAYAANGSQVPGYSPAALGMGGAGIANPMDSMAAVNNPASMGAVGNRADIVATEMMVGIQTEINGREYSDAPTATMPLLGVNYQYNENITFGISSYLQGFSANYHTPIPEISGPFGTSPVKSAFGAATLLPTATYQFAPGHYIGVSAKISYTSLEVGGADVFNIISGGRFDGSAFDWGMGGGFAVGYLGTIAPNLRLGLTYSSPTWFQKLNEFAALLPDGGNVNLPQQAGVGLAYDFNPQLTFAFDYVWINWSGTQSFGNATAVKIPFGQKDGPGFGWNDQHVFRFGANYKINDQIQVRAGFSHSNHAMSSNELFLSTLAPTYATDTVTVGFTYKINSEWDIVGAFAHDFYQEVSGRDLGTGYNVKVGNDINYVSIGFGRKF</sequence>
<accession>A0A974SJ88</accession>
<keyword evidence="3" id="KW-1134">Transmembrane beta strand</keyword>
<dbReference type="PANTHER" id="PTHR35093:SF8">
    <property type="entry name" value="OUTER MEMBRANE PROTEIN NMB0088-RELATED"/>
    <property type="match status" value="1"/>
</dbReference>
<dbReference type="GO" id="GO:0009279">
    <property type="term" value="C:cell outer membrane"/>
    <property type="evidence" value="ECO:0007669"/>
    <property type="project" value="UniProtKB-SubCell"/>
</dbReference>
<keyword evidence="10" id="KW-1185">Reference proteome</keyword>
<evidence type="ECO:0000313" key="9">
    <source>
        <dbReference type="EMBL" id="QRG07252.1"/>
    </source>
</evidence>
<dbReference type="AlphaFoldDB" id="A0A974SJ88"/>
<protein>
    <submittedName>
        <fullName evidence="9">Outer membrane protein transport protein</fullName>
    </submittedName>
</protein>
<evidence type="ECO:0000313" key="10">
    <source>
        <dbReference type="Proteomes" id="UP000596427"/>
    </source>
</evidence>
<evidence type="ECO:0000256" key="1">
    <source>
        <dbReference type="ARBA" id="ARBA00004571"/>
    </source>
</evidence>
<keyword evidence="4" id="KW-0812">Transmembrane</keyword>
<dbReference type="PANTHER" id="PTHR35093">
    <property type="entry name" value="OUTER MEMBRANE PROTEIN NMB0088-RELATED"/>
    <property type="match status" value="1"/>
</dbReference>
<keyword evidence="7" id="KW-0998">Cell outer membrane</keyword>
<name>A0A974SJ88_9HYPH</name>
<dbReference type="SUPFAM" id="SSF56935">
    <property type="entry name" value="Porins"/>
    <property type="match status" value="1"/>
</dbReference>
<feature type="chain" id="PRO_5037906532" evidence="8">
    <location>
        <begin position="26"/>
        <end position="403"/>
    </location>
</feature>
<dbReference type="Gene3D" id="2.40.160.60">
    <property type="entry name" value="Outer membrane protein transport protein (OMPP1/FadL/TodX)"/>
    <property type="match status" value="1"/>
</dbReference>
<keyword evidence="6" id="KW-0472">Membrane</keyword>